<feature type="transmembrane region" description="Helical" evidence="1">
    <location>
        <begin position="12"/>
        <end position="30"/>
    </location>
</feature>
<reference evidence="2" key="1">
    <citation type="submission" date="2022-09" db="EMBL/GenBank/DDBJ databases">
        <title>Enrichment on poylsaccharides allowed isolation of novel metabolic and taxonomic groups of Haloarchaea.</title>
        <authorList>
            <person name="Sorokin D.Y."/>
            <person name="Elcheninov A.G."/>
            <person name="Khizhniak T.V."/>
            <person name="Kolganova T.V."/>
            <person name="Kublanov I.V."/>
        </authorList>
    </citation>
    <scope>NUCLEOTIDE SEQUENCE</scope>
    <source>
        <strain evidence="2">AArc-xg1-1</strain>
    </source>
</reference>
<evidence type="ECO:0000256" key="1">
    <source>
        <dbReference type="SAM" id="Phobius"/>
    </source>
</evidence>
<accession>A0AAP2YZI9</accession>
<dbReference type="AlphaFoldDB" id="A0AAP2YZI9"/>
<proteinExistence type="predicted"/>
<feature type="transmembrane region" description="Helical" evidence="1">
    <location>
        <begin position="42"/>
        <end position="66"/>
    </location>
</feature>
<evidence type="ECO:0000313" key="2">
    <source>
        <dbReference type="EMBL" id="MCU4741673.1"/>
    </source>
</evidence>
<dbReference type="Proteomes" id="UP001321018">
    <property type="component" value="Unassembled WGS sequence"/>
</dbReference>
<keyword evidence="1" id="KW-1133">Transmembrane helix</keyword>
<evidence type="ECO:0000313" key="3">
    <source>
        <dbReference type="Proteomes" id="UP001321018"/>
    </source>
</evidence>
<keyword evidence="1" id="KW-0812">Transmembrane</keyword>
<dbReference type="EMBL" id="JAOPKA010000005">
    <property type="protein sequence ID" value="MCU4741673.1"/>
    <property type="molecule type" value="Genomic_DNA"/>
</dbReference>
<protein>
    <submittedName>
        <fullName evidence="2">Uncharacterized protein</fullName>
    </submittedName>
</protein>
<comment type="caution">
    <text evidence="2">The sequence shown here is derived from an EMBL/GenBank/DDBJ whole genome shotgun (WGS) entry which is preliminary data.</text>
</comment>
<feature type="transmembrane region" description="Helical" evidence="1">
    <location>
        <begin position="78"/>
        <end position="97"/>
    </location>
</feature>
<keyword evidence="1" id="KW-0472">Membrane</keyword>
<name>A0AAP2YZI9_9EURY</name>
<gene>
    <name evidence="2" type="ORF">OB960_09720</name>
</gene>
<organism evidence="2 3">
    <name type="scientific">Natronoglomus mannanivorans</name>
    <dbReference type="NCBI Taxonomy" id="2979990"/>
    <lineage>
        <taxon>Archaea</taxon>
        <taxon>Methanobacteriati</taxon>
        <taxon>Methanobacteriota</taxon>
        <taxon>Stenosarchaea group</taxon>
        <taxon>Halobacteria</taxon>
        <taxon>Halobacteriales</taxon>
        <taxon>Natrialbaceae</taxon>
        <taxon>Natronoglomus</taxon>
    </lineage>
</organism>
<dbReference type="RefSeq" id="WP_338003508.1">
    <property type="nucleotide sequence ID" value="NZ_JAOPKA010000005.1"/>
</dbReference>
<sequence length="106" mass="11513">MSNTIDVALMLLQLVALTIPPVVVLIQLLKQSENLEWEFRKLSFGLVFSSVALLIGGALAILLYFITSLALPTSVVGALVLVIAGLLPLVLFVGVLYHEHRQEYGP</sequence>